<sequence>MQPTPPRFARWLLAQFHPDDTLEEVEGDLDELYTYWYERAGPTQATLRYLLDVVSVMPPFVRRRQRSEDYYQSKCRTSALHPVMLRNYLKISLRTLSRNKLYTALNVAGLTFGISCFLLIGLYLFDELTFDQQHRNASRMYRVIEHKNVKGEGTTVAAGSYKLAEESKKNIAEVEKTARIRRTGRANLINPENPVNFQETVTIADENLLQLFDFPLLEGDKNTALKEPNSIILNEDLAMRLFDKTQVMGKTLKFGFMDSPLKVTGILKNHPRNSSFDFNSVISDASFYNADYYKQTMASDWSSSSFSVFVLLKPNTNSESVSAKMTNLILANYKPEIGTSLSYSLQPLKDIHLRSEGILDGARNSNVEAIPQGNLLYINIFSFIALFVLCIAGINYMNLSTARASNRLKEIGVRKSIGAERSNLVKQFLFEALLVTSFSFALSLLVVNVLLPSFNQFTNKQLSLGFGTNYRIWGMAIAATAIIGLLSGSYPAFLLSGFKPVLLLKGLKIKHSGSLSLRKGLVVFQFTLSTVLIVGTIVLFQQVRFMNTTNLGFNKDLMVVIDVNTRAARDRFETIKTEMEKIPSVKNVSATSRVPGEWKTIRMVKINPQGHTDNTNVSYLFGADKDFTKTYDVKLLKGRNFANPADSSTVLLNETAAKLLNINEPSDQPVEIPLVSERGGGFEPVNKDNTPFKARVIGIVKDFHFQSLHDRIEPLILAHINNPIHHIDYYTARIDANNIPETLEKLKTVMVNADQDDPFEYHFLDQQLARFYLEDARRQTLLIWVALATIFIACLGLFGLATYSAEQRIKEIGVRKVLGASVVNLATLLSKDFLKLVLIANGIAFPIAWWATDNWLQEYAYHIEIKWWMFAVAGVLAITIALLTVSYQALKAASMNPLKSLQTE</sequence>
<comment type="subcellular location">
    <subcellularLocation>
        <location evidence="1">Cell membrane</location>
        <topology evidence="1">Multi-pass membrane protein</topology>
    </subcellularLocation>
</comment>
<evidence type="ECO:0000259" key="8">
    <source>
        <dbReference type="Pfam" id="PF12704"/>
    </source>
</evidence>
<dbReference type="NCBIfam" id="NF038404">
    <property type="entry name" value="perm_prefix_2"/>
    <property type="match status" value="1"/>
</dbReference>
<feature type="domain" description="MacB-like periplasmic core" evidence="8">
    <location>
        <begin position="103"/>
        <end position="327"/>
    </location>
</feature>
<reference evidence="9" key="1">
    <citation type="submission" date="2020-09" db="EMBL/GenBank/DDBJ databases">
        <authorList>
            <person name="Kim M.K."/>
        </authorList>
    </citation>
    <scope>NUCLEOTIDE SEQUENCE</scope>
    <source>
        <strain evidence="9">BT702</strain>
    </source>
</reference>
<dbReference type="AlphaFoldDB" id="A0A926XVF4"/>
<keyword evidence="10" id="KW-1185">Reference proteome</keyword>
<evidence type="ECO:0000313" key="9">
    <source>
        <dbReference type="EMBL" id="MBD2701182.1"/>
    </source>
</evidence>
<evidence type="ECO:0000259" key="7">
    <source>
        <dbReference type="Pfam" id="PF02687"/>
    </source>
</evidence>
<feature type="transmembrane region" description="Helical" evidence="6">
    <location>
        <begin position="428"/>
        <end position="451"/>
    </location>
</feature>
<organism evidence="9 10">
    <name type="scientific">Spirosoma profusum</name>
    <dbReference type="NCBI Taxonomy" id="2771354"/>
    <lineage>
        <taxon>Bacteria</taxon>
        <taxon>Pseudomonadati</taxon>
        <taxon>Bacteroidota</taxon>
        <taxon>Cytophagia</taxon>
        <taxon>Cytophagales</taxon>
        <taxon>Cytophagaceae</taxon>
        <taxon>Spirosoma</taxon>
    </lineage>
</organism>
<evidence type="ECO:0000256" key="1">
    <source>
        <dbReference type="ARBA" id="ARBA00004651"/>
    </source>
</evidence>
<dbReference type="PANTHER" id="PTHR30572:SF18">
    <property type="entry name" value="ABC-TYPE MACROLIDE FAMILY EXPORT SYSTEM PERMEASE COMPONENT 2"/>
    <property type="match status" value="1"/>
</dbReference>
<feature type="domain" description="ABC3 transporter permease C-terminal" evidence="7">
    <location>
        <begin position="383"/>
        <end position="497"/>
    </location>
</feature>
<dbReference type="InterPro" id="IPR025857">
    <property type="entry name" value="MacB_PCD"/>
</dbReference>
<evidence type="ECO:0000256" key="3">
    <source>
        <dbReference type="ARBA" id="ARBA00022692"/>
    </source>
</evidence>
<dbReference type="InterPro" id="IPR047699">
    <property type="entry name" value="Permease_put_prefix"/>
</dbReference>
<dbReference type="PANTHER" id="PTHR30572">
    <property type="entry name" value="MEMBRANE COMPONENT OF TRANSPORTER-RELATED"/>
    <property type="match status" value="1"/>
</dbReference>
<dbReference type="InterPro" id="IPR050250">
    <property type="entry name" value="Macrolide_Exporter_MacB"/>
</dbReference>
<evidence type="ECO:0000256" key="4">
    <source>
        <dbReference type="ARBA" id="ARBA00022989"/>
    </source>
</evidence>
<feature type="transmembrane region" description="Helical" evidence="6">
    <location>
        <begin position="833"/>
        <end position="852"/>
    </location>
</feature>
<name>A0A926XVF4_9BACT</name>
<evidence type="ECO:0000256" key="2">
    <source>
        <dbReference type="ARBA" id="ARBA00022475"/>
    </source>
</evidence>
<gene>
    <name evidence="9" type="ORF">IC229_11085</name>
</gene>
<feature type="transmembrane region" description="Helical" evidence="6">
    <location>
        <begin position="519"/>
        <end position="540"/>
    </location>
</feature>
<feature type="transmembrane region" description="Helical" evidence="6">
    <location>
        <begin position="867"/>
        <end position="890"/>
    </location>
</feature>
<feature type="transmembrane region" description="Helical" evidence="6">
    <location>
        <begin position="375"/>
        <end position="399"/>
    </location>
</feature>
<dbReference type="EMBL" id="JACWZY010000007">
    <property type="protein sequence ID" value="MBD2701182.1"/>
    <property type="molecule type" value="Genomic_DNA"/>
</dbReference>
<proteinExistence type="predicted"/>
<feature type="transmembrane region" description="Helical" evidence="6">
    <location>
        <begin position="101"/>
        <end position="125"/>
    </location>
</feature>
<dbReference type="GO" id="GO:0022857">
    <property type="term" value="F:transmembrane transporter activity"/>
    <property type="evidence" value="ECO:0007669"/>
    <property type="project" value="TreeGrafter"/>
</dbReference>
<feature type="transmembrane region" description="Helical" evidence="6">
    <location>
        <begin position="471"/>
        <end position="498"/>
    </location>
</feature>
<accession>A0A926XVF4</accession>
<evidence type="ECO:0000256" key="6">
    <source>
        <dbReference type="SAM" id="Phobius"/>
    </source>
</evidence>
<feature type="transmembrane region" description="Helical" evidence="6">
    <location>
        <begin position="781"/>
        <end position="803"/>
    </location>
</feature>
<dbReference type="Proteomes" id="UP000598820">
    <property type="component" value="Unassembled WGS sequence"/>
</dbReference>
<protein>
    <submittedName>
        <fullName evidence="9">ABC transporter permease</fullName>
    </submittedName>
</protein>
<evidence type="ECO:0000256" key="5">
    <source>
        <dbReference type="ARBA" id="ARBA00023136"/>
    </source>
</evidence>
<dbReference type="Pfam" id="PF12704">
    <property type="entry name" value="MacB_PCD"/>
    <property type="match status" value="1"/>
</dbReference>
<dbReference type="InterPro" id="IPR003838">
    <property type="entry name" value="ABC3_permease_C"/>
</dbReference>
<dbReference type="RefSeq" id="WP_190887034.1">
    <property type="nucleotide sequence ID" value="NZ_JACWZY010000007.1"/>
</dbReference>
<evidence type="ECO:0000313" key="10">
    <source>
        <dbReference type="Proteomes" id="UP000598820"/>
    </source>
</evidence>
<keyword evidence="5 6" id="KW-0472">Membrane</keyword>
<keyword evidence="3 6" id="KW-0812">Transmembrane</keyword>
<dbReference type="Pfam" id="PF02687">
    <property type="entry name" value="FtsX"/>
    <property type="match status" value="2"/>
</dbReference>
<keyword evidence="2" id="KW-1003">Cell membrane</keyword>
<comment type="caution">
    <text evidence="9">The sequence shown here is derived from an EMBL/GenBank/DDBJ whole genome shotgun (WGS) entry which is preliminary data.</text>
</comment>
<feature type="domain" description="ABC3 transporter permease C-terminal" evidence="7">
    <location>
        <begin position="785"/>
        <end position="897"/>
    </location>
</feature>
<dbReference type="GO" id="GO:0005886">
    <property type="term" value="C:plasma membrane"/>
    <property type="evidence" value="ECO:0007669"/>
    <property type="project" value="UniProtKB-SubCell"/>
</dbReference>
<keyword evidence="4 6" id="KW-1133">Transmembrane helix</keyword>